<protein>
    <recommendedName>
        <fullName evidence="3">Nuclease SbcCD subunit C</fullName>
    </recommendedName>
</protein>
<gene>
    <name evidence="5" type="ORF">BI308_13315</name>
</gene>
<comment type="caution">
    <text evidence="5">The sequence shown here is derived from an EMBL/GenBank/DDBJ whole genome shotgun (WGS) entry which is preliminary data.</text>
</comment>
<name>A0A1L9QQP3_9CYAN</name>
<keyword evidence="6" id="KW-1185">Reference proteome</keyword>
<dbReference type="GO" id="GO:0006302">
    <property type="term" value="P:double-strand break repair"/>
    <property type="evidence" value="ECO:0007669"/>
    <property type="project" value="InterPro"/>
</dbReference>
<evidence type="ECO:0000313" key="6">
    <source>
        <dbReference type="Proteomes" id="UP000183940"/>
    </source>
</evidence>
<dbReference type="InterPro" id="IPR027417">
    <property type="entry name" value="P-loop_NTPase"/>
</dbReference>
<feature type="coiled-coil region" evidence="4">
    <location>
        <begin position="229"/>
        <end position="270"/>
    </location>
</feature>
<comment type="subunit">
    <text evidence="2">Heterodimer of SbcC and SbcD.</text>
</comment>
<evidence type="ECO:0000256" key="2">
    <source>
        <dbReference type="ARBA" id="ARBA00011322"/>
    </source>
</evidence>
<sequence length="675" mass="77799">MIFLELVLENFGPYKGRQVLNLRPNDGKPILLLGGMNGGGKTTLMDALRLVLYGHRAECSTRGNLSYSNFLKQCVNRHIADQEKTRLELLVKIISGDSSKIAKTDTLNPDNPDSQFYTELRIIRYWTRQDSKDTLGILNGKGDFPENTLRDTWDDYIENLLPLGISNLFLFDGEQVKELADLDAPPPLVVQAIQSLLGLELADRLDTDLEILSRRHQKQIADKQELGNLEEIDRKLKGYDGERERITQEIANTEKMLKRAVKNAKEAENRFISEGGKIAAERHQLDLQKKSEEAKIQQTRDVLVNLAATSLPLSLIEDLIEPAIAQGKAEQESLKAQISRDRIQERDRRLLDYLHTLELPDSQTTDIEAFLQKDYHSLAQEILSPEKTWLQATSEELETLEKLIIYDIPTQREKAKAESKYLEKVEQQLMDIERKLTVAASPEYYQELMTKKEQANNKKTKLEIDLEYKHRQLRDLERSIDEAKKQLKEYSDKFLKRENATHIINSISRVKTILEKYREKLTLKKLNKLENQVTECFRYLLHKSDLVQRVVISTKNYSLSLYDCEGQPLPKHRLSAGEKQLLAIAFLWGLARVSGRQLPVAIDTPLGRLDSSHRQNLIERYFPSASHQVILLSTDTEIAHTEVKNLRYQEAITREYLLKYNPTDGQTTIEDGYFW</sequence>
<feature type="coiled-coil region" evidence="4">
    <location>
        <begin position="415"/>
        <end position="500"/>
    </location>
</feature>
<dbReference type="GO" id="GO:0016887">
    <property type="term" value="F:ATP hydrolysis activity"/>
    <property type="evidence" value="ECO:0007669"/>
    <property type="project" value="InterPro"/>
</dbReference>
<dbReference type="AlphaFoldDB" id="A0A1L9QQP3"/>
<proteinExistence type="inferred from homology"/>
<dbReference type="PANTHER" id="PTHR32114">
    <property type="entry name" value="ABC TRANSPORTER ABCH.3"/>
    <property type="match status" value="1"/>
</dbReference>
<evidence type="ECO:0000313" key="5">
    <source>
        <dbReference type="EMBL" id="OJJ25015.1"/>
    </source>
</evidence>
<evidence type="ECO:0000256" key="1">
    <source>
        <dbReference type="ARBA" id="ARBA00006930"/>
    </source>
</evidence>
<dbReference type="Pfam" id="PF13555">
    <property type="entry name" value="AAA_29"/>
    <property type="match status" value="1"/>
</dbReference>
<dbReference type="Gene3D" id="3.40.50.300">
    <property type="entry name" value="P-loop containing nucleotide triphosphate hydrolases"/>
    <property type="match status" value="2"/>
</dbReference>
<dbReference type="InterPro" id="IPR017599">
    <property type="entry name" value="DNA_S_DndD"/>
</dbReference>
<dbReference type="STRING" id="1925591.BI308_13315"/>
<evidence type="ECO:0000256" key="3">
    <source>
        <dbReference type="ARBA" id="ARBA00013368"/>
    </source>
</evidence>
<accession>A0A1L9QQP3</accession>
<comment type="similarity">
    <text evidence="1">Belongs to the SMC family. SbcC subfamily.</text>
</comment>
<dbReference type="EMBL" id="MLAW01000022">
    <property type="protein sequence ID" value="OJJ25015.1"/>
    <property type="molecule type" value="Genomic_DNA"/>
</dbReference>
<dbReference type="Proteomes" id="UP000183940">
    <property type="component" value="Unassembled WGS sequence"/>
</dbReference>
<dbReference type="SUPFAM" id="SSF52540">
    <property type="entry name" value="P-loop containing nucleoside triphosphate hydrolases"/>
    <property type="match status" value="1"/>
</dbReference>
<reference evidence="5" key="1">
    <citation type="submission" date="2016-10" db="EMBL/GenBank/DDBJ databases">
        <title>CRISPR-Cas defence system in Roseofilum reptotaenium: evidence of a bacteriophage-cyanobacterium arms race in the coral black band disease.</title>
        <authorList>
            <person name="Buerger P."/>
            <person name="Wood-Charlson E.M."/>
            <person name="Weynberg K.D."/>
            <person name="Willis B."/>
            <person name="Van Oppen M.J."/>
        </authorList>
    </citation>
    <scope>NUCLEOTIDE SEQUENCE [LARGE SCALE GENOMIC DNA]</scope>
    <source>
        <strain evidence="5">AO1-A</strain>
    </source>
</reference>
<dbReference type="PANTHER" id="PTHR32114:SF2">
    <property type="entry name" value="ABC TRANSPORTER ABCH.3"/>
    <property type="match status" value="1"/>
</dbReference>
<keyword evidence="4" id="KW-0175">Coiled coil</keyword>
<organism evidence="5 6">
    <name type="scientific">Roseofilum reptotaenium AO1-A</name>
    <dbReference type="NCBI Taxonomy" id="1925591"/>
    <lineage>
        <taxon>Bacteria</taxon>
        <taxon>Bacillati</taxon>
        <taxon>Cyanobacteriota</taxon>
        <taxon>Cyanophyceae</taxon>
        <taxon>Desertifilales</taxon>
        <taxon>Desertifilaceae</taxon>
        <taxon>Roseofilum</taxon>
    </lineage>
</organism>
<evidence type="ECO:0000256" key="4">
    <source>
        <dbReference type="SAM" id="Coils"/>
    </source>
</evidence>
<dbReference type="NCBIfam" id="TIGR03185">
    <property type="entry name" value="DNA_S_dndD"/>
    <property type="match status" value="1"/>
</dbReference>